<dbReference type="InterPro" id="IPR031794">
    <property type="entry name" value="HMMR_C"/>
</dbReference>
<evidence type="ECO:0000259" key="5">
    <source>
        <dbReference type="Pfam" id="PF15908"/>
    </source>
</evidence>
<keyword evidence="2" id="KW-0963">Cytoplasm</keyword>
<feature type="domain" description="Hyaluronan-mediated motility receptor C-terminal" evidence="5">
    <location>
        <begin position="7"/>
        <end position="98"/>
    </location>
</feature>
<dbReference type="PANTHER" id="PTHR18956:SF6">
    <property type="entry name" value="HYALURONAN MEDIATED MOTILITY RECEPTOR"/>
    <property type="match status" value="1"/>
</dbReference>
<dbReference type="Proteomes" id="UP000009022">
    <property type="component" value="Unassembled WGS sequence"/>
</dbReference>
<evidence type="ECO:0000313" key="6">
    <source>
        <dbReference type="EMBL" id="EDV24842.1"/>
    </source>
</evidence>
<dbReference type="CTD" id="6753494"/>
<dbReference type="InParanoid" id="B3RXB9"/>
<dbReference type="RefSeq" id="XP_002112732.1">
    <property type="nucleotide sequence ID" value="XM_002112696.1"/>
</dbReference>
<dbReference type="GO" id="GO:0005819">
    <property type="term" value="C:spindle"/>
    <property type="evidence" value="ECO:0007669"/>
    <property type="project" value="UniProtKB-SubCell"/>
</dbReference>
<name>B3RXB9_TRIAD</name>
<proteinExistence type="predicted"/>
<dbReference type="HOGENOM" id="CLU_2018159_0_0_1"/>
<dbReference type="InterPro" id="IPR026203">
    <property type="entry name" value="IHABP"/>
</dbReference>
<keyword evidence="4" id="KW-0175">Coiled coil</keyword>
<dbReference type="STRING" id="10228.B3RXB9"/>
<protein>
    <recommendedName>
        <fullName evidence="5">Hyaluronan-mediated motility receptor C-terminal domain-containing protein</fullName>
    </recommendedName>
</protein>
<reference evidence="6 7" key="1">
    <citation type="journal article" date="2008" name="Nature">
        <title>The Trichoplax genome and the nature of placozoans.</title>
        <authorList>
            <person name="Srivastava M."/>
            <person name="Begovic E."/>
            <person name="Chapman J."/>
            <person name="Putnam N.H."/>
            <person name="Hellsten U."/>
            <person name="Kawashima T."/>
            <person name="Kuo A."/>
            <person name="Mitros T."/>
            <person name="Salamov A."/>
            <person name="Carpenter M.L."/>
            <person name="Signorovitch A.Y."/>
            <person name="Moreno M.A."/>
            <person name="Kamm K."/>
            <person name="Grimwood J."/>
            <person name="Schmutz J."/>
            <person name="Shapiro H."/>
            <person name="Grigoriev I.V."/>
            <person name="Buss L.W."/>
            <person name="Schierwater B."/>
            <person name="Dellaporta S.L."/>
            <person name="Rokhsar D.S."/>
        </authorList>
    </citation>
    <scope>NUCLEOTIDE SEQUENCE [LARGE SCALE GENOMIC DNA]</scope>
    <source>
        <strain evidence="6 7">Grell-BS-1999</strain>
    </source>
</reference>
<dbReference type="KEGG" id="tad:TRIADDRAFT_56154"/>
<gene>
    <name evidence="6" type="ORF">TRIADDRAFT_56154</name>
</gene>
<organism evidence="6 7">
    <name type="scientific">Trichoplax adhaerens</name>
    <name type="common">Trichoplax reptans</name>
    <dbReference type="NCBI Taxonomy" id="10228"/>
    <lineage>
        <taxon>Eukaryota</taxon>
        <taxon>Metazoa</taxon>
        <taxon>Placozoa</taxon>
        <taxon>Uniplacotomia</taxon>
        <taxon>Trichoplacea</taxon>
        <taxon>Trichoplacidae</taxon>
        <taxon>Trichoplax</taxon>
    </lineage>
</organism>
<accession>B3RXB9</accession>
<dbReference type="EMBL" id="DS985245">
    <property type="protein sequence ID" value="EDV24842.1"/>
    <property type="molecule type" value="Genomic_DNA"/>
</dbReference>
<evidence type="ECO:0000256" key="3">
    <source>
        <dbReference type="ARBA" id="ARBA00023212"/>
    </source>
</evidence>
<evidence type="ECO:0000256" key="1">
    <source>
        <dbReference type="ARBA" id="ARBA00004186"/>
    </source>
</evidence>
<evidence type="ECO:0000313" key="7">
    <source>
        <dbReference type="Proteomes" id="UP000009022"/>
    </source>
</evidence>
<dbReference type="PANTHER" id="PTHR18956">
    <property type="entry name" value="HYALURONAN MEDIATED MOTILITY RECEPTOR"/>
    <property type="match status" value="1"/>
</dbReference>
<dbReference type="GeneID" id="6753494"/>
<dbReference type="Pfam" id="PF15908">
    <property type="entry name" value="HMMR_C"/>
    <property type="match status" value="1"/>
</dbReference>
<dbReference type="OrthoDB" id="419631at2759"/>
<dbReference type="GO" id="GO:0005540">
    <property type="term" value="F:hyaluronic acid binding"/>
    <property type="evidence" value="ECO:0007669"/>
    <property type="project" value="InterPro"/>
</dbReference>
<feature type="coiled-coil region" evidence="4">
    <location>
        <begin position="10"/>
        <end position="88"/>
    </location>
</feature>
<sequence length="123" mass="14593">MAYRGREAQLEEYEEEKKLLLYQNKEATKEVNQLSKNYAKLLGHQNNKQKIQHIKRIKEENLRLKQEVVKLQDQLDKEKRSTRKLENQILHETTNTFDRLATPLKPCINSGNIMKTTSVKKSR</sequence>
<keyword evidence="3" id="KW-0206">Cytoskeleton</keyword>
<dbReference type="AlphaFoldDB" id="B3RXB9"/>
<comment type="subcellular location">
    <subcellularLocation>
        <location evidence="1">Cytoplasm</location>
        <location evidence="1">Cytoskeleton</location>
        <location evidence="1">Spindle</location>
    </subcellularLocation>
</comment>
<evidence type="ECO:0000256" key="4">
    <source>
        <dbReference type="SAM" id="Coils"/>
    </source>
</evidence>
<keyword evidence="7" id="KW-1185">Reference proteome</keyword>
<evidence type="ECO:0000256" key="2">
    <source>
        <dbReference type="ARBA" id="ARBA00022490"/>
    </source>
</evidence>